<keyword evidence="3" id="KW-1185">Reference proteome</keyword>
<proteinExistence type="predicted"/>
<reference evidence="2 3" key="1">
    <citation type="submission" date="2021-03" db="EMBL/GenBank/DDBJ databases">
        <title>Genomic Encyclopedia of Type Strains, Phase IV (KMG-IV): sequencing the most valuable type-strain genomes for metagenomic binning, comparative biology and taxonomic classification.</title>
        <authorList>
            <person name="Goeker M."/>
        </authorList>
    </citation>
    <scope>NUCLEOTIDE SEQUENCE [LARGE SCALE GENOMIC DNA]</scope>
    <source>
        <strain evidence="2 3">DSM 21600</strain>
    </source>
</reference>
<sequence>MTETNDAGTKPVKLTLQARAERTDVIAREIMASEVAEREKKTARLREMRLQQTVDEPAPEKKPRARKTVKK</sequence>
<evidence type="ECO:0000313" key="2">
    <source>
        <dbReference type="EMBL" id="MBP1851079.1"/>
    </source>
</evidence>
<name>A0ABS4DZG7_9HYPH</name>
<dbReference type="Proteomes" id="UP000759443">
    <property type="component" value="Unassembled WGS sequence"/>
</dbReference>
<organism evidence="2 3">
    <name type="scientific">Rhizobium halophytocola</name>
    <dbReference type="NCBI Taxonomy" id="735519"/>
    <lineage>
        <taxon>Bacteria</taxon>
        <taxon>Pseudomonadati</taxon>
        <taxon>Pseudomonadota</taxon>
        <taxon>Alphaproteobacteria</taxon>
        <taxon>Hyphomicrobiales</taxon>
        <taxon>Rhizobiaceae</taxon>
        <taxon>Rhizobium/Agrobacterium group</taxon>
        <taxon>Rhizobium</taxon>
    </lineage>
</organism>
<feature type="region of interest" description="Disordered" evidence="1">
    <location>
        <begin position="49"/>
        <end position="71"/>
    </location>
</feature>
<comment type="caution">
    <text evidence="2">The sequence shown here is derived from an EMBL/GenBank/DDBJ whole genome shotgun (WGS) entry which is preliminary data.</text>
</comment>
<protein>
    <submittedName>
        <fullName evidence="2">Phage-related minor tail protein</fullName>
    </submittedName>
</protein>
<gene>
    <name evidence="2" type="ORF">J2Z17_002522</name>
</gene>
<evidence type="ECO:0000313" key="3">
    <source>
        <dbReference type="Proteomes" id="UP000759443"/>
    </source>
</evidence>
<dbReference type="EMBL" id="JAGGJU010000006">
    <property type="protein sequence ID" value="MBP1851079.1"/>
    <property type="molecule type" value="Genomic_DNA"/>
</dbReference>
<accession>A0ABS4DZG7</accession>
<evidence type="ECO:0000256" key="1">
    <source>
        <dbReference type="SAM" id="MobiDB-lite"/>
    </source>
</evidence>
<dbReference type="RefSeq" id="WP_209945429.1">
    <property type="nucleotide sequence ID" value="NZ_JAGGJU010000006.1"/>
</dbReference>